<dbReference type="SUPFAM" id="SSF53448">
    <property type="entry name" value="Nucleotide-diphospho-sugar transferases"/>
    <property type="match status" value="2"/>
</dbReference>
<dbReference type="EC" id="2.4.-.-" evidence="2"/>
<dbReference type="InterPro" id="IPR029063">
    <property type="entry name" value="SAM-dependent_MTases_sf"/>
</dbReference>
<dbReference type="InterPro" id="IPR008715">
    <property type="entry name" value="SAM-MeTfrase_NodS-like"/>
</dbReference>
<gene>
    <name evidence="2" type="ORF">KC660_00100</name>
</gene>
<dbReference type="GO" id="GO:0008757">
    <property type="term" value="F:S-adenosylmethionine-dependent methyltransferase activity"/>
    <property type="evidence" value="ECO:0007669"/>
    <property type="project" value="InterPro"/>
</dbReference>
<dbReference type="InterPro" id="IPR029044">
    <property type="entry name" value="Nucleotide-diphossugar_trans"/>
</dbReference>
<dbReference type="Gene3D" id="3.40.50.150">
    <property type="entry name" value="Vaccinia Virus protein VP39"/>
    <property type="match status" value="1"/>
</dbReference>
<reference evidence="2" key="2">
    <citation type="journal article" date="2021" name="Microbiome">
        <title>Successional dynamics and alternative stable states in a saline activated sludge microbial community over 9 years.</title>
        <authorList>
            <person name="Wang Y."/>
            <person name="Ye J."/>
            <person name="Ju F."/>
            <person name="Liu L."/>
            <person name="Boyd J.A."/>
            <person name="Deng Y."/>
            <person name="Parks D.H."/>
            <person name="Jiang X."/>
            <person name="Yin X."/>
            <person name="Woodcroft B.J."/>
            <person name="Tyson G.W."/>
            <person name="Hugenholtz P."/>
            <person name="Polz M.F."/>
            <person name="Zhang T."/>
        </authorList>
    </citation>
    <scope>NUCLEOTIDE SEQUENCE</scope>
    <source>
        <strain evidence="2">HKST-UBA10</strain>
    </source>
</reference>
<protein>
    <submittedName>
        <fullName evidence="2">Glycosyltransferase</fullName>
        <ecNumber evidence="2">2.4.-.-</ecNumber>
    </submittedName>
</protein>
<feature type="domain" description="Glycosyltransferase 2-like" evidence="1">
    <location>
        <begin position="940"/>
        <end position="1116"/>
    </location>
</feature>
<dbReference type="SUPFAM" id="SSF53335">
    <property type="entry name" value="S-adenosyl-L-methionine-dependent methyltransferases"/>
    <property type="match status" value="1"/>
</dbReference>
<evidence type="ECO:0000313" key="3">
    <source>
        <dbReference type="Proteomes" id="UP000782843"/>
    </source>
</evidence>
<dbReference type="PANTHER" id="PTHR43179:SF7">
    <property type="entry name" value="RHAMNOSYLTRANSFERASE WBBL"/>
    <property type="match status" value="1"/>
</dbReference>
<keyword evidence="2" id="KW-0328">Glycosyltransferase</keyword>
<dbReference type="PANTHER" id="PTHR43179">
    <property type="entry name" value="RHAMNOSYLTRANSFERASE WBBL"/>
    <property type="match status" value="1"/>
</dbReference>
<dbReference type="Proteomes" id="UP000782843">
    <property type="component" value="Unassembled WGS sequence"/>
</dbReference>
<dbReference type="CDD" id="cd04186">
    <property type="entry name" value="GT_2_like_c"/>
    <property type="match status" value="1"/>
</dbReference>
<dbReference type="Gene3D" id="3.90.550.10">
    <property type="entry name" value="Spore Coat Polysaccharide Biosynthesis Protein SpsA, Chain A"/>
    <property type="match status" value="2"/>
</dbReference>
<dbReference type="GO" id="GO:0009312">
    <property type="term" value="P:oligosaccharide biosynthetic process"/>
    <property type="evidence" value="ECO:0007669"/>
    <property type="project" value="InterPro"/>
</dbReference>
<dbReference type="Pfam" id="PF00535">
    <property type="entry name" value="Glycos_transf_2"/>
    <property type="match status" value="2"/>
</dbReference>
<dbReference type="CDD" id="cd04184">
    <property type="entry name" value="GT2_RfbC_Mx_like"/>
    <property type="match status" value="1"/>
</dbReference>
<proteinExistence type="predicted"/>
<feature type="domain" description="Glycosyltransferase 2-like" evidence="1">
    <location>
        <begin position="682"/>
        <end position="791"/>
    </location>
</feature>
<keyword evidence="2" id="KW-0808">Transferase</keyword>
<evidence type="ECO:0000259" key="1">
    <source>
        <dbReference type="Pfam" id="PF00535"/>
    </source>
</evidence>
<dbReference type="AlphaFoldDB" id="A0A955RHF2"/>
<dbReference type="EMBL" id="JAGQLG010000004">
    <property type="protein sequence ID" value="MCA9381793.1"/>
    <property type="molecule type" value="Genomic_DNA"/>
</dbReference>
<dbReference type="CDD" id="cd02440">
    <property type="entry name" value="AdoMet_MTases"/>
    <property type="match status" value="1"/>
</dbReference>
<dbReference type="Pfam" id="PF05401">
    <property type="entry name" value="NodS"/>
    <property type="match status" value="1"/>
</dbReference>
<reference evidence="2" key="1">
    <citation type="submission" date="2020-04" db="EMBL/GenBank/DDBJ databases">
        <authorList>
            <person name="Zhang T."/>
        </authorList>
    </citation>
    <scope>NUCLEOTIDE SEQUENCE</scope>
    <source>
        <strain evidence="2">HKST-UBA10</strain>
    </source>
</reference>
<name>A0A955RHF2_9BACT</name>
<dbReference type="InterPro" id="IPR001173">
    <property type="entry name" value="Glyco_trans_2-like"/>
</dbReference>
<sequence>MNKQYTDGQPEEWLYQQIVVNKRKDFDALLKESNEWAVKYHLSPQRGHIVLPFDISGAVLEIGAGLGAISEVLIQKADNLTILELSEHRKEIIKARLNKPKKVSFNSGNLENFKTKNKFDWIVCVGVLEYAGRYINNEDPFGEFIRLCKKLLNPDGKLLIAIENRLGVKYLAGCNEDHYNKKFIGIENYPGKTDVATFNKAELVNLLSANGFSSNIFYYPFPDYKFPVEIHSDWSLEKMDFRSNRLFPSKDNGNSFMRTFDEGLFFQSLGTSEQKSFFANSFLVISHNNKYDSNILYSRYQAEKSTKHRQLTIIRKGTNKIEVSKSNNQIASKPVLKIFEDIYNFPALERTKNIEFIDGAYLSTIATEKIINADIQSINILIDMIFDPLINAYGKDLELYPDLNLSNFALYKNKLYLFDIDILLEQKVNVDIIKLRVMADLYIQNATNLFESYPSIERFTDFVKLLSPELNNKKVINGYLKYEFDIQKDFLGNEISLNDINNLYPTRDDFMKTYELFDQIVALNIEKDKELYEKSINVNMLSTQIHKLNIINHILHENNVFTIRQKTKADESVNSLLIQVQNASLKRKVVSLIRKFKKLFTPTYLRKAYEKGIEIWKDKGLFSLVNYVKQYYVRHTKGTTIPSIQKNFDEYDIWLSQNSLTVQEVENCFQDIERFDFKPLISIIMPVYNVEEEWLVEAIESIRRQIYQNWELCIVDDASTAAHIKPILKRYGEIDPRIKPRYLKKNSHISIASNKGMEIASGEYITYIDNDDTITPNALFEFVKVLNANKNLKFLYSDEDKLEMDGSRVEPTFKPDWSPETILSAMYTTHLSLYDIKIAKEIGGYRKGYEGSQDYDFVLRYTEKIDEDQIFHIPKILYHWRKIPGSTAAEYSVKNYAHEAAYKALKDTVLRRGIKGNVQEGLTPVSFRIQREINSNQLISIIIPTYNRSDLVEQCVNSIEQKSKYRNFEIIIVDNNSDERKSLKKFDDLSRKYTVIKYPKPFNFSAINNFAVQNSKGEQLLFLNNDVKVESFGWLEAMLEYSQLDEIGAVGAKLIYPNDTIQHAGVILGIGGIAGHSHKYFPRFDYGYMSRIQIVQNLSAVTGACLMIKRKSFDEVGGFEEKLAVSFNDVDLCLKLIKQGYRNVYTPYAELYHFESISRGDPNQTPEKQKQFQTEIKFMEDKWDGLIKNDPYYNPNLSLTREDFSFKFT</sequence>
<accession>A0A955RHF2</accession>
<evidence type="ECO:0000313" key="2">
    <source>
        <dbReference type="EMBL" id="MCA9381793.1"/>
    </source>
</evidence>
<organism evidence="2 3">
    <name type="scientific">Candidatus Dojkabacteria bacterium</name>
    <dbReference type="NCBI Taxonomy" id="2099670"/>
    <lineage>
        <taxon>Bacteria</taxon>
        <taxon>Candidatus Dojkabacteria</taxon>
    </lineage>
</organism>
<comment type="caution">
    <text evidence="2">The sequence shown here is derived from an EMBL/GenBank/DDBJ whole genome shotgun (WGS) entry which is preliminary data.</text>
</comment>
<dbReference type="GO" id="GO:0016757">
    <property type="term" value="F:glycosyltransferase activity"/>
    <property type="evidence" value="ECO:0007669"/>
    <property type="project" value="UniProtKB-KW"/>
</dbReference>